<dbReference type="InterPro" id="IPR029002">
    <property type="entry name" value="PLPC/GPLD1"/>
</dbReference>
<gene>
    <name evidence="2" type="ORF">BEI61_05189</name>
</gene>
<dbReference type="Pfam" id="PF00882">
    <property type="entry name" value="Zn_dep_PLPC"/>
    <property type="match status" value="1"/>
</dbReference>
<sequence length="238" mass="27493">MSGTLLHLAIADKIYDISGSSIVKNLPLFFGGNIAPDAVHAKEDYQRRDKKHSHLCDDIYSYGYGYPQMNKLFRHRVNEFAENYYQTAGKDKDLYLGYIIHLLVDEFDMYSAFERLIAQLGESKINFDKPGSRKHLADEVNCGSYRDFFVEDASGYDISAREYRFTQNVVDILESVWDYEVKDYISSDEINTSKLWVINNVLKREPVHNELVGNDPLKAVEFIDLAAEHVLEQLHHII</sequence>
<comment type="caution">
    <text evidence="2">The sequence shown here is derived from an EMBL/GenBank/DDBJ whole genome shotgun (WGS) entry which is preliminary data.</text>
</comment>
<protein>
    <recommendedName>
        <fullName evidence="1">Phospholipase C/D domain-containing protein</fullName>
    </recommendedName>
</protein>
<dbReference type="Proteomes" id="UP000094067">
    <property type="component" value="Unassembled WGS sequence"/>
</dbReference>
<evidence type="ECO:0000313" key="3">
    <source>
        <dbReference type="Proteomes" id="UP000094067"/>
    </source>
</evidence>
<reference evidence="2 3" key="1">
    <citation type="submission" date="2016-07" db="EMBL/GenBank/DDBJ databases">
        <title>Characterization of isolates of Eisenbergiella tayi derived from blood cultures, using whole genome sequencing.</title>
        <authorList>
            <person name="Burdz T."/>
            <person name="Wiebe D."/>
            <person name="Huynh C."/>
            <person name="Bernard K."/>
        </authorList>
    </citation>
    <scope>NUCLEOTIDE SEQUENCE [LARGE SCALE GENOMIC DNA]</scope>
    <source>
        <strain evidence="2 3">NML 110608</strain>
    </source>
</reference>
<feature type="domain" description="Phospholipase C/D" evidence="1">
    <location>
        <begin position="7"/>
        <end position="105"/>
    </location>
</feature>
<organism evidence="2 3">
    <name type="scientific">Eisenbergiella tayi</name>
    <dbReference type="NCBI Taxonomy" id="1432052"/>
    <lineage>
        <taxon>Bacteria</taxon>
        <taxon>Bacillati</taxon>
        <taxon>Bacillota</taxon>
        <taxon>Clostridia</taxon>
        <taxon>Lachnospirales</taxon>
        <taxon>Lachnospiraceae</taxon>
        <taxon>Eisenbergiella</taxon>
    </lineage>
</organism>
<name>A0A1E3A6J0_9FIRM</name>
<dbReference type="EMBL" id="MCGH01000003">
    <property type="protein sequence ID" value="ODM04382.1"/>
    <property type="molecule type" value="Genomic_DNA"/>
</dbReference>
<evidence type="ECO:0000313" key="2">
    <source>
        <dbReference type="EMBL" id="ODM04382.1"/>
    </source>
</evidence>
<dbReference type="AlphaFoldDB" id="A0A1E3A6J0"/>
<accession>A0A1E3A6J0</accession>
<dbReference type="RefSeq" id="WP_069154539.1">
    <property type="nucleotide sequence ID" value="NZ_MCGH01000003.1"/>
</dbReference>
<proteinExistence type="predicted"/>
<evidence type="ECO:0000259" key="1">
    <source>
        <dbReference type="Pfam" id="PF00882"/>
    </source>
</evidence>